<dbReference type="EnsemblPlants" id="Pp3c18_4660V3.2">
    <property type="protein sequence ID" value="PAC:32983327.CDS.1"/>
    <property type="gene ID" value="Pp3c18_4660"/>
</dbReference>
<evidence type="ECO:0000313" key="3">
    <source>
        <dbReference type="Proteomes" id="UP000006727"/>
    </source>
</evidence>
<evidence type="ECO:0000313" key="2">
    <source>
        <dbReference type="EnsemblPlants" id="PAC:32983326.CDS.1"/>
    </source>
</evidence>
<dbReference type="AlphaFoldDB" id="A0A2K1IZY2"/>
<dbReference type="Gramene" id="Pp3c18_4660V3.1">
    <property type="protein sequence ID" value="PAC:32983326.CDS.1"/>
    <property type="gene ID" value="Pp3c18_4660"/>
</dbReference>
<keyword evidence="3" id="KW-1185">Reference proteome</keyword>
<protein>
    <submittedName>
        <fullName evidence="1 2">Uncharacterized protein</fullName>
    </submittedName>
</protein>
<reference evidence="1 3" key="1">
    <citation type="journal article" date="2008" name="Science">
        <title>The Physcomitrella genome reveals evolutionary insights into the conquest of land by plants.</title>
        <authorList>
            <person name="Rensing S."/>
            <person name="Lang D."/>
            <person name="Zimmer A."/>
            <person name="Terry A."/>
            <person name="Salamov A."/>
            <person name="Shapiro H."/>
            <person name="Nishiyama T."/>
            <person name="Perroud P.-F."/>
            <person name="Lindquist E."/>
            <person name="Kamisugi Y."/>
            <person name="Tanahashi T."/>
            <person name="Sakakibara K."/>
            <person name="Fujita T."/>
            <person name="Oishi K."/>
            <person name="Shin-I T."/>
            <person name="Kuroki Y."/>
            <person name="Toyoda A."/>
            <person name="Suzuki Y."/>
            <person name="Hashimoto A."/>
            <person name="Yamaguchi K."/>
            <person name="Sugano A."/>
            <person name="Kohara Y."/>
            <person name="Fujiyama A."/>
            <person name="Anterola A."/>
            <person name="Aoki S."/>
            <person name="Ashton N."/>
            <person name="Barbazuk W.B."/>
            <person name="Barker E."/>
            <person name="Bennetzen J."/>
            <person name="Bezanilla M."/>
            <person name="Blankenship R."/>
            <person name="Cho S.H."/>
            <person name="Dutcher S."/>
            <person name="Estelle M."/>
            <person name="Fawcett J.A."/>
            <person name="Gundlach H."/>
            <person name="Hanada K."/>
            <person name="Heyl A."/>
            <person name="Hicks K.A."/>
            <person name="Hugh J."/>
            <person name="Lohr M."/>
            <person name="Mayer K."/>
            <person name="Melkozernov A."/>
            <person name="Murata T."/>
            <person name="Nelson D."/>
            <person name="Pils B."/>
            <person name="Prigge M."/>
            <person name="Reiss B."/>
            <person name="Renner T."/>
            <person name="Rombauts S."/>
            <person name="Rushton P."/>
            <person name="Sanderfoot A."/>
            <person name="Schween G."/>
            <person name="Shiu S.-H."/>
            <person name="Stueber K."/>
            <person name="Theodoulou F.L."/>
            <person name="Tu H."/>
            <person name="Van de Peer Y."/>
            <person name="Verrier P.J."/>
            <person name="Waters E."/>
            <person name="Wood A."/>
            <person name="Yang L."/>
            <person name="Cove D."/>
            <person name="Cuming A."/>
            <person name="Hasebe M."/>
            <person name="Lucas S."/>
            <person name="Mishler D.B."/>
            <person name="Reski R."/>
            <person name="Grigoriev I."/>
            <person name="Quatrano R.S."/>
            <person name="Boore J.L."/>
        </authorList>
    </citation>
    <scope>NUCLEOTIDE SEQUENCE [LARGE SCALE GENOMIC DNA]</scope>
    <source>
        <strain evidence="2 3">cv. Gransden 2004</strain>
    </source>
</reference>
<dbReference type="EnsemblPlants" id="Pp3c18_4660V3.1">
    <property type="protein sequence ID" value="PAC:32983326.CDS.1"/>
    <property type="gene ID" value="Pp3c18_4660"/>
</dbReference>
<accession>A0A2K1IZY2</accession>
<dbReference type="EMBL" id="ABEU02000018">
    <property type="protein sequence ID" value="PNR34828.1"/>
    <property type="molecule type" value="Genomic_DNA"/>
</dbReference>
<name>A0A2K1IZY2_PHYPA</name>
<dbReference type="Gramene" id="Pp3c18_4660V3.2">
    <property type="protein sequence ID" value="PAC:32983327.CDS.1"/>
    <property type="gene ID" value="Pp3c18_4660"/>
</dbReference>
<reference evidence="1 3" key="2">
    <citation type="journal article" date="2018" name="Plant J.">
        <title>The Physcomitrella patens chromosome-scale assembly reveals moss genome structure and evolution.</title>
        <authorList>
            <person name="Lang D."/>
            <person name="Ullrich K.K."/>
            <person name="Murat F."/>
            <person name="Fuchs J."/>
            <person name="Jenkins J."/>
            <person name="Haas F.B."/>
            <person name="Piednoel M."/>
            <person name="Gundlach H."/>
            <person name="Van Bel M."/>
            <person name="Meyberg R."/>
            <person name="Vives C."/>
            <person name="Morata J."/>
            <person name="Symeonidi A."/>
            <person name="Hiss M."/>
            <person name="Muchero W."/>
            <person name="Kamisugi Y."/>
            <person name="Saleh O."/>
            <person name="Blanc G."/>
            <person name="Decker E.L."/>
            <person name="van Gessel N."/>
            <person name="Grimwood J."/>
            <person name="Hayes R.D."/>
            <person name="Graham S.W."/>
            <person name="Gunter L.E."/>
            <person name="McDaniel S.F."/>
            <person name="Hoernstein S.N.W."/>
            <person name="Larsson A."/>
            <person name="Li F.W."/>
            <person name="Perroud P.F."/>
            <person name="Phillips J."/>
            <person name="Ranjan P."/>
            <person name="Rokshar D.S."/>
            <person name="Rothfels C.J."/>
            <person name="Schneider L."/>
            <person name="Shu S."/>
            <person name="Stevenson D.W."/>
            <person name="Thummler F."/>
            <person name="Tillich M."/>
            <person name="Villarreal Aguilar J.C."/>
            <person name="Widiez T."/>
            <person name="Wong G.K."/>
            <person name="Wymore A."/>
            <person name="Zhang Y."/>
            <person name="Zimmer A.D."/>
            <person name="Quatrano R.S."/>
            <person name="Mayer K.F.X."/>
            <person name="Goodstein D."/>
            <person name="Casacuberta J.M."/>
            <person name="Vandepoele K."/>
            <person name="Reski R."/>
            <person name="Cuming A.C."/>
            <person name="Tuskan G.A."/>
            <person name="Maumus F."/>
            <person name="Salse J."/>
            <person name="Schmutz J."/>
            <person name="Rensing S.A."/>
        </authorList>
    </citation>
    <scope>NUCLEOTIDE SEQUENCE [LARGE SCALE GENOMIC DNA]</scope>
    <source>
        <strain evidence="2 3">cv. Gransden 2004</strain>
    </source>
</reference>
<dbReference type="InParanoid" id="A0A2K1IZY2"/>
<gene>
    <name evidence="1" type="ORF">PHYPA_022726</name>
</gene>
<sequence>MVREAVLFRICLGRAEVKTFTSRQCFERCWRCICVSGGGPCVHRQLQQLQ</sequence>
<evidence type="ECO:0000313" key="1">
    <source>
        <dbReference type="EMBL" id="PNR34828.1"/>
    </source>
</evidence>
<reference evidence="2" key="3">
    <citation type="submission" date="2020-12" db="UniProtKB">
        <authorList>
            <consortium name="EnsemblPlants"/>
        </authorList>
    </citation>
    <scope>IDENTIFICATION</scope>
</reference>
<organism evidence="1">
    <name type="scientific">Physcomitrium patens</name>
    <name type="common">Spreading-leaved earth moss</name>
    <name type="synonym">Physcomitrella patens</name>
    <dbReference type="NCBI Taxonomy" id="3218"/>
    <lineage>
        <taxon>Eukaryota</taxon>
        <taxon>Viridiplantae</taxon>
        <taxon>Streptophyta</taxon>
        <taxon>Embryophyta</taxon>
        <taxon>Bryophyta</taxon>
        <taxon>Bryophytina</taxon>
        <taxon>Bryopsida</taxon>
        <taxon>Funariidae</taxon>
        <taxon>Funariales</taxon>
        <taxon>Funariaceae</taxon>
        <taxon>Physcomitrium</taxon>
    </lineage>
</organism>
<proteinExistence type="predicted"/>
<dbReference type="Proteomes" id="UP000006727">
    <property type="component" value="Chromosome 18"/>
</dbReference>